<dbReference type="RefSeq" id="WP_101849518.1">
    <property type="nucleotide sequence ID" value="NZ_PKIZ01000009.1"/>
</dbReference>
<evidence type="ECO:0000259" key="2">
    <source>
        <dbReference type="PROSITE" id="PS51747"/>
    </source>
</evidence>
<protein>
    <submittedName>
        <fullName evidence="3">Cytidine deaminase</fullName>
    </submittedName>
</protein>
<dbReference type="Proteomes" id="UP000234206">
    <property type="component" value="Unassembled WGS sequence"/>
</dbReference>
<sequence>MTTGTPSPVAGTPFPSARPLDAAEQELLAAATRTIDAATDRTTPEADGLHTVGAAVLDGEGRVHIGVNLYHFTGGPCAELVALGAARANGARRVAAIVAVGDLGRGVLAPCGRDRQVLVDHHPGCRVLVPGPDGGEPVSVQVADLLPGAYRSSTAVEENPGHDH</sequence>
<name>A0A2I1PB28_9MICO</name>
<accession>A0A2I1PB28</accession>
<dbReference type="InterPro" id="IPR002125">
    <property type="entry name" value="CMP_dCMP_dom"/>
</dbReference>
<dbReference type="InterPro" id="IPR050202">
    <property type="entry name" value="Cyt/Deoxycyt_deaminase"/>
</dbReference>
<dbReference type="CDD" id="cd01283">
    <property type="entry name" value="cytidine_deaminase"/>
    <property type="match status" value="1"/>
</dbReference>
<dbReference type="Gene3D" id="3.40.140.10">
    <property type="entry name" value="Cytidine Deaminase, domain 2"/>
    <property type="match status" value="1"/>
</dbReference>
<dbReference type="OrthoDB" id="9795347at2"/>
<proteinExistence type="inferred from homology"/>
<dbReference type="SUPFAM" id="SSF53927">
    <property type="entry name" value="Cytidine deaminase-like"/>
    <property type="match status" value="1"/>
</dbReference>
<dbReference type="GO" id="GO:0008270">
    <property type="term" value="F:zinc ion binding"/>
    <property type="evidence" value="ECO:0007669"/>
    <property type="project" value="TreeGrafter"/>
</dbReference>
<comment type="caution">
    <text evidence="3">The sequence shown here is derived from an EMBL/GenBank/DDBJ whole genome shotgun (WGS) entry which is preliminary data.</text>
</comment>
<gene>
    <name evidence="3" type="ORF">CYJ76_05905</name>
</gene>
<evidence type="ECO:0000313" key="4">
    <source>
        <dbReference type="Proteomes" id="UP000234206"/>
    </source>
</evidence>
<dbReference type="GO" id="GO:0072527">
    <property type="term" value="P:pyrimidine-containing compound metabolic process"/>
    <property type="evidence" value="ECO:0007669"/>
    <property type="project" value="UniProtKB-ARBA"/>
</dbReference>
<dbReference type="EMBL" id="PKIZ01000009">
    <property type="protein sequence ID" value="PKZ41781.1"/>
    <property type="molecule type" value="Genomic_DNA"/>
</dbReference>
<dbReference type="PANTHER" id="PTHR11644">
    <property type="entry name" value="CYTIDINE DEAMINASE"/>
    <property type="match status" value="1"/>
</dbReference>
<keyword evidence="4" id="KW-1185">Reference proteome</keyword>
<dbReference type="AlphaFoldDB" id="A0A2I1PB28"/>
<evidence type="ECO:0000313" key="3">
    <source>
        <dbReference type="EMBL" id="PKZ41781.1"/>
    </source>
</evidence>
<dbReference type="GO" id="GO:0004126">
    <property type="term" value="F:cytidine deaminase activity"/>
    <property type="evidence" value="ECO:0007669"/>
    <property type="project" value="UniProtKB-ARBA"/>
</dbReference>
<organism evidence="3 4">
    <name type="scientific">Kytococcus schroeteri</name>
    <dbReference type="NCBI Taxonomy" id="138300"/>
    <lineage>
        <taxon>Bacteria</taxon>
        <taxon>Bacillati</taxon>
        <taxon>Actinomycetota</taxon>
        <taxon>Actinomycetes</taxon>
        <taxon>Micrococcales</taxon>
        <taxon>Kytococcaceae</taxon>
        <taxon>Kytococcus</taxon>
    </lineage>
</organism>
<evidence type="ECO:0000256" key="1">
    <source>
        <dbReference type="ARBA" id="ARBA00006576"/>
    </source>
</evidence>
<reference evidence="3 4" key="1">
    <citation type="submission" date="2017-12" db="EMBL/GenBank/DDBJ databases">
        <title>Phylogenetic diversity of female urinary microbiome.</title>
        <authorList>
            <person name="Thomas-White K."/>
            <person name="Wolfe A.J."/>
        </authorList>
    </citation>
    <scope>NUCLEOTIDE SEQUENCE [LARGE SCALE GENOMIC DNA]</scope>
    <source>
        <strain evidence="3 4">UMB1298</strain>
    </source>
</reference>
<dbReference type="PROSITE" id="PS51747">
    <property type="entry name" value="CYT_DCMP_DEAMINASES_2"/>
    <property type="match status" value="1"/>
</dbReference>
<dbReference type="GO" id="GO:0005829">
    <property type="term" value="C:cytosol"/>
    <property type="evidence" value="ECO:0007669"/>
    <property type="project" value="TreeGrafter"/>
</dbReference>
<comment type="similarity">
    <text evidence="1">Belongs to the cytidine and deoxycytidylate deaminase family.</text>
</comment>
<feature type="domain" description="CMP/dCMP-type deaminase" evidence="2">
    <location>
        <begin position="22"/>
        <end position="153"/>
    </location>
</feature>
<dbReference type="PANTHER" id="PTHR11644:SF2">
    <property type="entry name" value="CYTIDINE DEAMINASE"/>
    <property type="match status" value="1"/>
</dbReference>
<dbReference type="GO" id="GO:0055086">
    <property type="term" value="P:nucleobase-containing small molecule metabolic process"/>
    <property type="evidence" value="ECO:0007669"/>
    <property type="project" value="UniProtKB-ARBA"/>
</dbReference>
<dbReference type="InterPro" id="IPR016193">
    <property type="entry name" value="Cytidine_deaminase-like"/>
</dbReference>